<dbReference type="SUPFAM" id="SSF52075">
    <property type="entry name" value="Outer arm dynein light chain 1"/>
    <property type="match status" value="1"/>
</dbReference>
<evidence type="ECO:0000256" key="3">
    <source>
        <dbReference type="ARBA" id="ARBA00022614"/>
    </source>
</evidence>
<dbReference type="Proteomes" id="UP001151582">
    <property type="component" value="Unassembled WGS sequence"/>
</dbReference>
<evidence type="ECO:0000313" key="6">
    <source>
        <dbReference type="EMBL" id="KAJ1974515.1"/>
    </source>
</evidence>
<comment type="caution">
    <text evidence="6">The sequence shown here is derived from an EMBL/GenBank/DDBJ whole genome shotgun (WGS) entry which is preliminary data.</text>
</comment>
<keyword evidence="4" id="KW-0677">Repeat</keyword>
<feature type="region of interest" description="Disordered" evidence="5">
    <location>
        <begin position="1210"/>
        <end position="1245"/>
    </location>
</feature>
<gene>
    <name evidence="6" type="ORF">H4R34_004690</name>
</gene>
<keyword evidence="3" id="KW-0433">Leucine-rich repeat</keyword>
<feature type="region of interest" description="Disordered" evidence="5">
    <location>
        <begin position="697"/>
        <end position="727"/>
    </location>
</feature>
<feature type="region of interest" description="Disordered" evidence="5">
    <location>
        <begin position="538"/>
        <end position="676"/>
    </location>
</feature>
<comment type="subcellular location">
    <subcellularLocation>
        <location evidence="1">Cytoplasm</location>
    </subcellularLocation>
</comment>
<evidence type="ECO:0000256" key="2">
    <source>
        <dbReference type="ARBA" id="ARBA00022490"/>
    </source>
</evidence>
<feature type="non-terminal residue" evidence="6">
    <location>
        <position position="1"/>
    </location>
</feature>
<feature type="compositionally biased region" description="Polar residues" evidence="5">
    <location>
        <begin position="547"/>
        <end position="556"/>
    </location>
</feature>
<evidence type="ECO:0000313" key="7">
    <source>
        <dbReference type="Proteomes" id="UP001151582"/>
    </source>
</evidence>
<evidence type="ECO:0000256" key="1">
    <source>
        <dbReference type="ARBA" id="ARBA00004496"/>
    </source>
</evidence>
<feature type="compositionally biased region" description="Low complexity" evidence="5">
    <location>
        <begin position="594"/>
        <end position="607"/>
    </location>
</feature>
<dbReference type="GO" id="GO:0005737">
    <property type="term" value="C:cytoplasm"/>
    <property type="evidence" value="ECO:0007669"/>
    <property type="project" value="UniProtKB-SubCell"/>
</dbReference>
<feature type="compositionally biased region" description="Low complexity" evidence="5">
    <location>
        <begin position="832"/>
        <end position="845"/>
    </location>
</feature>
<feature type="compositionally biased region" description="Polar residues" evidence="5">
    <location>
        <begin position="663"/>
        <end position="676"/>
    </location>
</feature>
<dbReference type="PANTHER" id="PTHR15454">
    <property type="entry name" value="NISCHARIN RELATED"/>
    <property type="match status" value="1"/>
</dbReference>
<evidence type="ECO:0000256" key="5">
    <source>
        <dbReference type="SAM" id="MobiDB-lite"/>
    </source>
</evidence>
<dbReference type="EMBL" id="JANBQB010000644">
    <property type="protein sequence ID" value="KAJ1974515.1"/>
    <property type="molecule type" value="Genomic_DNA"/>
</dbReference>
<feature type="region of interest" description="Disordered" evidence="5">
    <location>
        <begin position="864"/>
        <end position="905"/>
    </location>
</feature>
<protein>
    <submittedName>
        <fullName evidence="6">Uncharacterized protein</fullName>
    </submittedName>
</protein>
<dbReference type="PROSITE" id="PS51450">
    <property type="entry name" value="LRR"/>
    <property type="match status" value="1"/>
</dbReference>
<dbReference type="Gene3D" id="3.80.10.10">
    <property type="entry name" value="Ribonuclease Inhibitor"/>
    <property type="match status" value="1"/>
</dbReference>
<evidence type="ECO:0000256" key="4">
    <source>
        <dbReference type="ARBA" id="ARBA00022737"/>
    </source>
</evidence>
<feature type="compositionally biased region" description="Polar residues" evidence="5">
    <location>
        <begin position="1259"/>
        <end position="1270"/>
    </location>
</feature>
<keyword evidence="2" id="KW-0963">Cytoplasm</keyword>
<organism evidence="6 7">
    <name type="scientific">Dimargaris verticillata</name>
    <dbReference type="NCBI Taxonomy" id="2761393"/>
    <lineage>
        <taxon>Eukaryota</taxon>
        <taxon>Fungi</taxon>
        <taxon>Fungi incertae sedis</taxon>
        <taxon>Zoopagomycota</taxon>
        <taxon>Kickxellomycotina</taxon>
        <taxon>Dimargaritomycetes</taxon>
        <taxon>Dimargaritales</taxon>
        <taxon>Dimargaritaceae</taxon>
        <taxon>Dimargaris</taxon>
    </lineage>
</organism>
<sequence length="1978" mass="214380">RLQVDLRGLRKTTVMASDALHFSAEDEALIRALAHSIAGQLDVIPVQLSLAKAKCRLTTSLPITFKRHPALASVLTVPGATADTHTAPASTLLPRRDSFRWTTWKQYFQPSERRPQLCPVFGLRPEPPKTDQDLEWCAAPKPGPGLYAVTTVSKSATPIDPSTDVVDWPVLTLTLDQLHTVLSAFKIFRLVERNPLPSRASDTNLSITTALIEPQDALPHDFEACLVASSGWDGQTPIDNAELWRRLVCTVPKVQASALDLEQALALLYHLFHYVPYLRLVNLPNAHDVSPIVSGALSLALFKHLVGLELVSVPVTALHDWEQLSHQLQSLTVCSGLRRDWSALFYAPSPSQAAANLAKPWAYLHFLEMPSNSLATLSIAAAQQLTHCTRLSLVRNQLSELPATLSQLVALTTIDLGYNQLTSLRNASTTLGHITHLGLRANQLTDLAGLYKLWALEVLDVRDNKIATLDPFIQLVALPSLQSLWLSGNPYCQANEPNPYSPIFFSFQAKGMAIYLNGRTPTPQEQKHIAALFREHDEPEVAASPHGGQSVNSRSCPTAPPALVDASTRTDQRPRLANRLVRHVSPPNDSDIASLVSQHSSSQLSVDDSTRSLGRRARDRPRFAAIDDSPTDHLSNDSSPLDTGPLPQTIAKRRPGARMAYSGNPQTPSLPASLTRDSWPNRRSVLRSAELARLYHPSSVGSDSLSSPGLPMRSHTVREGRPSARSSLSLQRPYSFYSESGTCLPDPMAVGEQTLGAVLDAQPLLAAQRDSFVMQASQGNGNPMQFRDRVETMRQQAGSSWLKVFREMHQGSEEVNTVGSSSLPIGPLVNRLPTASDTTSPTTPETLDDVADLNLPEFLFATSQRRAPVRPPFPPRRTQTVRFAESDRPPPLPSRSQPSSTVASNAAAIKVSVPQKGEGGLSNPLLLPESASLDHPKSLADSTPLYPPDAVLLQASVTRFRYAAACLAFQPDEAETGPLATVLCIGSGDKAPDSTAQIQLCGDGKPSLLELNLGAPDAPHVLARWDLCTLLGVYVQELAAADDRSVRPQSRSSTGLRSLSTLVITLDLKHSRYDNPVRCQYQLARHLQPGTLSAAWSEASGQDPRLELVNTADKLQALIKVLQGHCQANWMRHWPQEVCKQAKCLRCAWSGFIEPPASYHDATRFAQERVPELTTITGRPPIEQHSSDPECLQCHSTFLVEFYGRDDQTGHPAIPSALSQSGDWNPPATTMPLRSDPSQPTRDPLPVANIARLESMSIKAQSGAAPNNGDTETESVEMPSSPEVPKAVAMVAARVARQLKAVGGSLKLTNQTVVPFQTVTNAMRLFLNLHTFTQSGEKLLMWVPTAVVEQVAPYCPNEPTPTTASSGTPSRWNILNWSAAKDKALSSPSANGPLSTLEAGAWPPNVLPYCPAEQPVYLALSSHRIYLLALTPAFYHQLATGSGEEASSMVAKSLQQAEHHPDQYLTLAHMFSLSALGRIDVGPNRQYLTFHMAPFIDPSRPMLPVSAAHVGRTRSASTSVEKPPPFASSPGSALIGHGGGSARDTVAGTAGLDGALARDASDGSKVSAESSLTVLLRDRLVCSDFLNTFVIQCYESRIHVTDNKVRVVNHDVEWAIHNLRSTVFLQPEWEKYAAHSVNHASPAEPASEPTKPEPPLDTDLETSTPAVVPWAAEGHGTAKQRDRLMAELQLAGTTNCVDPASGSQVVVDKVTFEFLKMYYLVGWLTTAGNSSGPVSSRLVPTTLVATPDFFYLCEERYDIWPPAVPRLLDLYQAQSQAPAEVVPADPDCGGSQHGEKLNELKPKPSRGLVNAVTSSSGLGALSSWTRRSSKATLVAHQVPQYPTVHRVRPVASLASVTVGQCCLLPGWQCVDQTPTILSAPTIAAPKGSAPLTQPPPMPSYPLFGSTATGWTHWVVLAFENHPSTASNPASLQDDKSSLEHPEQSEWTLLFSTASSASEFVEALRTLPTVTTQLRIYES</sequence>
<proteinExistence type="predicted"/>
<feature type="compositionally biased region" description="Low complexity" evidence="5">
    <location>
        <begin position="697"/>
        <end position="711"/>
    </location>
</feature>
<dbReference type="OrthoDB" id="676979at2759"/>
<name>A0A9W8EBF8_9FUNG</name>
<accession>A0A9W8EBF8</accession>
<reference evidence="6" key="1">
    <citation type="submission" date="2022-07" db="EMBL/GenBank/DDBJ databases">
        <title>Phylogenomic reconstructions and comparative analyses of Kickxellomycotina fungi.</title>
        <authorList>
            <person name="Reynolds N.K."/>
            <person name="Stajich J.E."/>
            <person name="Barry K."/>
            <person name="Grigoriev I.V."/>
            <person name="Crous P."/>
            <person name="Smith M.E."/>
        </authorList>
    </citation>
    <scope>NUCLEOTIDE SEQUENCE</scope>
    <source>
        <strain evidence="6">RSA 567</strain>
    </source>
</reference>
<dbReference type="PANTHER" id="PTHR15454:SF69">
    <property type="entry name" value="SERINE_THREONINE-PROTEIN KINASE 11-INTERACTING PROTEIN"/>
    <property type="match status" value="1"/>
</dbReference>
<dbReference type="InterPro" id="IPR001611">
    <property type="entry name" value="Leu-rich_rpt"/>
</dbReference>
<feature type="region of interest" description="Disordered" evidence="5">
    <location>
        <begin position="829"/>
        <end position="848"/>
    </location>
</feature>
<feature type="region of interest" description="Disordered" evidence="5">
    <location>
        <begin position="1636"/>
        <end position="1659"/>
    </location>
</feature>
<feature type="region of interest" description="Disordered" evidence="5">
    <location>
        <begin position="1259"/>
        <end position="1281"/>
    </location>
</feature>
<dbReference type="InterPro" id="IPR032675">
    <property type="entry name" value="LRR_dom_sf"/>
</dbReference>
<keyword evidence="7" id="KW-1185">Reference proteome</keyword>